<name>A0A0L8GFL0_OCTBM</name>
<gene>
    <name evidence="1" type="ORF">OCBIM_22034909mg</name>
</gene>
<dbReference type="OrthoDB" id="6070554at2759"/>
<accession>A0A0L8GFL0</accession>
<organism evidence="1">
    <name type="scientific">Octopus bimaculoides</name>
    <name type="common">California two-spotted octopus</name>
    <dbReference type="NCBI Taxonomy" id="37653"/>
    <lineage>
        <taxon>Eukaryota</taxon>
        <taxon>Metazoa</taxon>
        <taxon>Spiralia</taxon>
        <taxon>Lophotrochozoa</taxon>
        <taxon>Mollusca</taxon>
        <taxon>Cephalopoda</taxon>
        <taxon>Coleoidea</taxon>
        <taxon>Octopodiformes</taxon>
        <taxon>Octopoda</taxon>
        <taxon>Incirrata</taxon>
        <taxon>Octopodidae</taxon>
        <taxon>Octopus</taxon>
    </lineage>
</organism>
<proteinExistence type="predicted"/>
<dbReference type="AlphaFoldDB" id="A0A0L8GFL0"/>
<reference evidence="1" key="1">
    <citation type="submission" date="2015-07" db="EMBL/GenBank/DDBJ databases">
        <title>MeaNS - Measles Nucleotide Surveillance Program.</title>
        <authorList>
            <person name="Tran T."/>
            <person name="Druce J."/>
        </authorList>
    </citation>
    <scope>NUCLEOTIDE SEQUENCE</scope>
    <source>
        <strain evidence="1">UCB-OBI-ISO-001</strain>
        <tissue evidence="1">Gonad</tissue>
    </source>
</reference>
<sequence length="108" mass="12490">MKIKKIKQKLRFGRSRKFQKDSPKLANLYIGPWELRDLVSLAGALMSGHSVRYTVNLTNCFLVSGTTVDRLSFGDYVDTFEIFKDSKKKEIIRLEFSHHKLIHSETGK</sequence>
<dbReference type="EMBL" id="KQ422211">
    <property type="protein sequence ID" value="KOF75335.1"/>
    <property type="molecule type" value="Genomic_DNA"/>
</dbReference>
<protein>
    <submittedName>
        <fullName evidence="1">Uncharacterized protein</fullName>
    </submittedName>
</protein>
<evidence type="ECO:0000313" key="1">
    <source>
        <dbReference type="EMBL" id="KOF75335.1"/>
    </source>
</evidence>